<dbReference type="Proteomes" id="UP000238296">
    <property type="component" value="Unassembled WGS sequence"/>
</dbReference>
<protein>
    <submittedName>
        <fullName evidence="2">Uncharacterized protein</fullName>
    </submittedName>
</protein>
<dbReference type="Proteomes" id="UP000179734">
    <property type="component" value="Unassembled WGS sequence"/>
</dbReference>
<feature type="transmembrane region" description="Helical" evidence="1">
    <location>
        <begin position="26"/>
        <end position="47"/>
    </location>
</feature>
<gene>
    <name evidence="2" type="ORF">BKN37_15385</name>
    <name evidence="3" type="ORF">C1Y40_02234</name>
</gene>
<keyword evidence="1" id="KW-0812">Transmembrane</keyword>
<sequence>MAYSLQPVTHEQAVANMKSTEVPFKLLFMLSGMAGLVAVIAVSFLIADITAKPAWIALLLGGGLSVVCAAGARSVMSRVRYRITVFLSGLRLALTLGCAALVLWGLGALSVALDISWGRPLLVVIFYLVLGWAALSHLATTTRFTGGSMGLGFPGSAVTWDAVAQVVFAAGSKPGTVEIGVRPRPDATLEPRPVRDGQLLTDLPCRTVVLARKFDVDAMRWVLNQSGRRDIALVERTPAGERLLGYANSWR</sequence>
<dbReference type="RefSeq" id="WP_071027345.1">
    <property type="nucleotide sequence ID" value="NZ_MLQM01000082.1"/>
</dbReference>
<reference evidence="3" key="3">
    <citation type="submission" date="2018-01" db="EMBL/GenBank/DDBJ databases">
        <authorList>
            <person name="Gaut B.S."/>
            <person name="Morton B.R."/>
            <person name="Clegg M.T."/>
            <person name="Duvall M.R."/>
        </authorList>
    </citation>
    <scope>NUCLEOTIDE SEQUENCE</scope>
    <source>
        <strain evidence="3">ATCC BAA-2683</strain>
    </source>
</reference>
<name>A0A1S1NHR4_9MYCO</name>
<keyword evidence="4" id="KW-1185">Reference proteome</keyword>
<feature type="transmembrane region" description="Helical" evidence="1">
    <location>
        <begin position="92"/>
        <end position="113"/>
    </location>
</feature>
<keyword evidence="1" id="KW-0472">Membrane</keyword>
<evidence type="ECO:0000313" key="4">
    <source>
        <dbReference type="Proteomes" id="UP000179734"/>
    </source>
</evidence>
<keyword evidence="1" id="KW-1133">Transmembrane helix</keyword>
<proteinExistence type="predicted"/>
<reference evidence="2 4" key="1">
    <citation type="submission" date="2016-10" db="EMBL/GenBank/DDBJ databases">
        <title>Genome sequence of Mycobacterium talmonii.</title>
        <authorList>
            <person name="Greninger A.L."/>
            <person name="Elliott B."/>
            <person name="Vasireddy S."/>
            <person name="Vasireddy R."/>
        </authorList>
    </citation>
    <scope>NUCLEOTIDE SEQUENCE [LARGE SCALE GENOMIC DNA]</scope>
    <source>
        <strain evidence="2">MO-5499</strain>
        <strain evidence="4">NE-TNMC-100812</strain>
    </source>
</reference>
<dbReference type="AlphaFoldDB" id="A0A1S1NHR4"/>
<evidence type="ECO:0000313" key="3">
    <source>
        <dbReference type="EMBL" id="PQM47565.1"/>
    </source>
</evidence>
<evidence type="ECO:0000256" key="1">
    <source>
        <dbReference type="SAM" id="Phobius"/>
    </source>
</evidence>
<feature type="transmembrane region" description="Helical" evidence="1">
    <location>
        <begin position="119"/>
        <end position="139"/>
    </location>
</feature>
<dbReference type="EMBL" id="MLQM01000082">
    <property type="protein sequence ID" value="OHV03072.1"/>
    <property type="molecule type" value="Genomic_DNA"/>
</dbReference>
<feature type="transmembrane region" description="Helical" evidence="1">
    <location>
        <begin position="53"/>
        <end position="72"/>
    </location>
</feature>
<evidence type="ECO:0000313" key="2">
    <source>
        <dbReference type="EMBL" id="OHV03072.1"/>
    </source>
</evidence>
<organism evidence="2 4">
    <name type="scientific">Mycobacterium talmoniae</name>
    <dbReference type="NCBI Taxonomy" id="1858794"/>
    <lineage>
        <taxon>Bacteria</taxon>
        <taxon>Bacillati</taxon>
        <taxon>Actinomycetota</taxon>
        <taxon>Actinomycetes</taxon>
        <taxon>Mycobacteriales</taxon>
        <taxon>Mycobacteriaceae</taxon>
        <taxon>Mycobacterium</taxon>
    </lineage>
</organism>
<reference evidence="3 5" key="2">
    <citation type="journal article" date="2017" name="Int. J. Syst. Evol. Microbiol.">
        <title>Mycobacterium talmoniae sp. nov., a slowly growing mycobacterium isolated from human respiratory samples.</title>
        <authorList>
            <person name="Davidson R.M."/>
            <person name="DeGroote M.A."/>
            <person name="Marola J.L."/>
            <person name="Buss S."/>
            <person name="Jones V."/>
            <person name="McNeil M.R."/>
            <person name="Freifeld A.G."/>
            <person name="Elaine Epperson L."/>
            <person name="Hasan N.A."/>
            <person name="Jackson M."/>
            <person name="Iwen P.C."/>
            <person name="Salfinger M."/>
            <person name="Strong M."/>
        </authorList>
    </citation>
    <scope>NUCLEOTIDE SEQUENCE [LARGE SCALE GENOMIC DNA]</scope>
    <source>
        <strain evidence="3 5">ATCC BAA-2683</strain>
    </source>
</reference>
<dbReference type="EMBL" id="PPEA01000318">
    <property type="protein sequence ID" value="PQM47565.1"/>
    <property type="molecule type" value="Genomic_DNA"/>
</dbReference>
<accession>A0A1S1NHR4</accession>
<comment type="caution">
    <text evidence="2">The sequence shown here is derived from an EMBL/GenBank/DDBJ whole genome shotgun (WGS) entry which is preliminary data.</text>
</comment>
<evidence type="ECO:0000313" key="5">
    <source>
        <dbReference type="Proteomes" id="UP000238296"/>
    </source>
</evidence>